<dbReference type="AlphaFoldDB" id="A0A1Q9CZS1"/>
<keyword evidence="1" id="KW-0472">Membrane</keyword>
<name>A0A1Q9CZS1_SYMMI</name>
<accession>A0A1Q9CZS1</accession>
<dbReference type="EMBL" id="LSRX01000815">
    <property type="protein sequence ID" value="OLP88426.1"/>
    <property type="molecule type" value="Genomic_DNA"/>
</dbReference>
<evidence type="ECO:0000313" key="2">
    <source>
        <dbReference type="EMBL" id="OLP88426.1"/>
    </source>
</evidence>
<evidence type="ECO:0000256" key="1">
    <source>
        <dbReference type="SAM" id="Phobius"/>
    </source>
</evidence>
<feature type="transmembrane region" description="Helical" evidence="1">
    <location>
        <begin position="12"/>
        <end position="30"/>
    </location>
</feature>
<dbReference type="OrthoDB" id="476483at2759"/>
<comment type="caution">
    <text evidence="2">The sequence shown here is derived from an EMBL/GenBank/DDBJ whole genome shotgun (WGS) entry which is preliminary data.</text>
</comment>
<keyword evidence="1" id="KW-1133">Transmembrane helix</keyword>
<keyword evidence="1" id="KW-0812">Transmembrane</keyword>
<keyword evidence="3" id="KW-1185">Reference proteome</keyword>
<organism evidence="2 3">
    <name type="scientific">Symbiodinium microadriaticum</name>
    <name type="common">Dinoflagellate</name>
    <name type="synonym">Zooxanthella microadriatica</name>
    <dbReference type="NCBI Taxonomy" id="2951"/>
    <lineage>
        <taxon>Eukaryota</taxon>
        <taxon>Sar</taxon>
        <taxon>Alveolata</taxon>
        <taxon>Dinophyceae</taxon>
        <taxon>Suessiales</taxon>
        <taxon>Symbiodiniaceae</taxon>
        <taxon>Symbiodinium</taxon>
    </lineage>
</organism>
<evidence type="ECO:0000313" key="3">
    <source>
        <dbReference type="Proteomes" id="UP000186817"/>
    </source>
</evidence>
<gene>
    <name evidence="2" type="ORF">AK812_SmicGene30240</name>
</gene>
<dbReference type="Proteomes" id="UP000186817">
    <property type="component" value="Unassembled WGS sequence"/>
</dbReference>
<reference evidence="2 3" key="1">
    <citation type="submission" date="2016-02" db="EMBL/GenBank/DDBJ databases">
        <title>Genome analysis of coral dinoflagellate symbionts highlights evolutionary adaptations to a symbiotic lifestyle.</title>
        <authorList>
            <person name="Aranda M."/>
            <person name="Li Y."/>
            <person name="Liew Y.J."/>
            <person name="Baumgarten S."/>
            <person name="Simakov O."/>
            <person name="Wilson M."/>
            <person name="Piel J."/>
            <person name="Ashoor H."/>
            <person name="Bougouffa S."/>
            <person name="Bajic V.B."/>
            <person name="Ryu T."/>
            <person name="Ravasi T."/>
            <person name="Bayer T."/>
            <person name="Micklem G."/>
            <person name="Kim H."/>
            <person name="Bhak J."/>
            <person name="Lajeunesse T.C."/>
            <person name="Voolstra C.R."/>
        </authorList>
    </citation>
    <scope>NUCLEOTIDE SEQUENCE [LARGE SCALE GENOMIC DNA]</scope>
    <source>
        <strain evidence="2 3">CCMP2467</strain>
    </source>
</reference>
<proteinExistence type="predicted"/>
<sequence length="426" mass="47545">MVSGSLGNRGMLMFAFLTEVLLFSLFWFLWRETHFSVAGTPGSAKRQFMLCGALEVFCLCSLGGTERLAQMFTRTQERYIFYQVNLWLYLSSTMRSRRCCSILLHSTIFACSSGAVNLLACMAVRRGASSEGTRCTGSICDTSGLPDYDEIISNWTEYAMGASPRYLGQVGLSCDVQPRCFPVVLSVEAMADLQPPSSAVEQLSKDCLCKGTISFDDFAALVKLLLNCRLTNKRLRDSDDQRSDRLSFQTGAWVFGGTAGVMTNMHQFPWLSMLLAAVVSMHCPGHRFSSVVLSHNVKTNVHKDLNNHPKVPSLVIPVSEFQNGEVWIGDTNGSTQRAGIRGGLHPVEWPYLLFNSRLPHATEDWIGDRTVLLVYHIRDGWRMSVPDADLLSRRGFLFWTGDAETDPYLLTDEVMQEGPREAMLPL</sequence>
<protein>
    <submittedName>
        <fullName evidence="2">Uncharacterized protein</fullName>
    </submittedName>
</protein>